<dbReference type="GO" id="GO:0015031">
    <property type="term" value="P:protein transport"/>
    <property type="evidence" value="ECO:0007669"/>
    <property type="project" value="UniProtKB-KW"/>
</dbReference>
<dbReference type="GO" id="GO:0005774">
    <property type="term" value="C:vacuolar membrane"/>
    <property type="evidence" value="ECO:0007669"/>
    <property type="project" value="UniProtKB-SubCell"/>
</dbReference>
<dbReference type="SUPFAM" id="SSF50978">
    <property type="entry name" value="WD40 repeat-like"/>
    <property type="match status" value="1"/>
</dbReference>
<dbReference type="FunCoup" id="A0A448YIN0">
    <property type="interactions" value="396"/>
</dbReference>
<evidence type="ECO:0000256" key="2">
    <source>
        <dbReference type="ARBA" id="ARBA00022448"/>
    </source>
</evidence>
<name>A0A448YIN0_BRENA</name>
<evidence type="ECO:0000256" key="1">
    <source>
        <dbReference type="ARBA" id="ARBA00004184"/>
    </source>
</evidence>
<keyword evidence="5" id="KW-0677">Repeat</keyword>
<keyword evidence="10" id="KW-1185">Reference proteome</keyword>
<protein>
    <submittedName>
        <fullName evidence="9">DEKNAAC101551</fullName>
    </submittedName>
</protein>
<keyword evidence="2" id="KW-0813">Transport</keyword>
<dbReference type="Proteomes" id="UP000290900">
    <property type="component" value="Unassembled WGS sequence"/>
</dbReference>
<keyword evidence="3" id="KW-0926">Vacuole</keyword>
<dbReference type="GO" id="GO:0012505">
    <property type="term" value="C:endomembrane system"/>
    <property type="evidence" value="ECO:0007669"/>
    <property type="project" value="UniProtKB-SubCell"/>
</dbReference>
<evidence type="ECO:0000313" key="10">
    <source>
        <dbReference type="Proteomes" id="UP000290900"/>
    </source>
</evidence>
<dbReference type="InterPro" id="IPR015943">
    <property type="entry name" value="WD40/YVTN_repeat-like_dom_sf"/>
</dbReference>
<dbReference type="STRING" id="13370.A0A448YIN0"/>
<dbReference type="InParanoid" id="A0A448YIN0"/>
<evidence type="ECO:0000256" key="6">
    <source>
        <dbReference type="ARBA" id="ARBA00022927"/>
    </source>
</evidence>
<dbReference type="PANTHER" id="PTHR11227">
    <property type="entry name" value="WD-REPEAT PROTEIN INTERACTING WITH PHOSPHOINOSIDES WIPI -RELATED"/>
    <property type="match status" value="1"/>
</dbReference>
<dbReference type="EMBL" id="CAACVR010000006">
    <property type="protein sequence ID" value="VEU20683.1"/>
    <property type="molecule type" value="Genomic_DNA"/>
</dbReference>
<evidence type="ECO:0000256" key="3">
    <source>
        <dbReference type="ARBA" id="ARBA00022554"/>
    </source>
</evidence>
<comment type="subcellular location">
    <subcellularLocation>
        <location evidence="1">Endomembrane system</location>
        <topology evidence="1">Peripheral membrane protein</topology>
    </subcellularLocation>
    <subcellularLocation>
        <location evidence="8">Vacuole membrane</location>
    </subcellularLocation>
</comment>
<dbReference type="InterPro" id="IPR001680">
    <property type="entry name" value="WD40_rpt"/>
</dbReference>
<sequence>MLYRTNYVALVGGGKQPRFPINKLCIWDDLKKKPSFFLEFLNPILNVLLSRIRIIVVLRNQVMIHAFESKPRLLNTYDTYSNETGACDLSINEQNSVLAFPGRSIGQIQLVDISPENQDKNLISIIKAHKARIQFICLSNSGSLVASASVTGTLIRIHDTSNCTLLYEFRRGLDRATVTSMKFSPNDTKLAVLSDKNTLHVYNLVESQIDYNDEVHGNKSHFLGGLPLVPKYFKSTWSFASKNVGRKDDPVNDCGVIGWSDNESIAVLWKHKGIWEKYVLVESDEKERGWEIVREGWRSFGE</sequence>
<gene>
    <name evidence="9" type="ORF">BRENAR_LOCUS1418</name>
</gene>
<dbReference type="InterPro" id="IPR036322">
    <property type="entry name" value="WD40_repeat_dom_sf"/>
</dbReference>
<dbReference type="SMART" id="SM00320">
    <property type="entry name" value="WD40"/>
    <property type="match status" value="2"/>
</dbReference>
<dbReference type="Pfam" id="PF21032">
    <property type="entry name" value="PROPPIN"/>
    <property type="match status" value="1"/>
</dbReference>
<evidence type="ECO:0000256" key="7">
    <source>
        <dbReference type="ARBA" id="ARBA00025740"/>
    </source>
</evidence>
<proteinExistence type="inferred from homology"/>
<dbReference type="InterPro" id="IPR048720">
    <property type="entry name" value="PROPPIN"/>
</dbReference>
<evidence type="ECO:0000256" key="5">
    <source>
        <dbReference type="ARBA" id="ARBA00022737"/>
    </source>
</evidence>
<dbReference type="OrthoDB" id="1667587at2759"/>
<keyword evidence="4" id="KW-0853">WD repeat</keyword>
<dbReference type="Gene3D" id="2.130.10.10">
    <property type="entry name" value="YVTN repeat-like/Quinoprotein amine dehydrogenase"/>
    <property type="match status" value="1"/>
</dbReference>
<evidence type="ECO:0000256" key="4">
    <source>
        <dbReference type="ARBA" id="ARBA00022574"/>
    </source>
</evidence>
<evidence type="ECO:0000313" key="9">
    <source>
        <dbReference type="EMBL" id="VEU20683.1"/>
    </source>
</evidence>
<comment type="similarity">
    <text evidence="7">Belongs to the WD repeat PROPPIN family.</text>
</comment>
<accession>A0A448YIN0</accession>
<keyword evidence="6" id="KW-0653">Protein transport</keyword>
<reference evidence="9 10" key="1">
    <citation type="submission" date="2018-12" db="EMBL/GenBank/DDBJ databases">
        <authorList>
            <person name="Tiukova I."/>
            <person name="Dainat J."/>
        </authorList>
    </citation>
    <scope>NUCLEOTIDE SEQUENCE [LARGE SCALE GENOMIC DNA]</scope>
</reference>
<evidence type="ECO:0000256" key="8">
    <source>
        <dbReference type="ARBA" id="ARBA00037813"/>
    </source>
</evidence>
<organism evidence="9 10">
    <name type="scientific">Brettanomyces naardenensis</name>
    <name type="common">Yeast</name>
    <dbReference type="NCBI Taxonomy" id="13370"/>
    <lineage>
        <taxon>Eukaryota</taxon>
        <taxon>Fungi</taxon>
        <taxon>Dikarya</taxon>
        <taxon>Ascomycota</taxon>
        <taxon>Saccharomycotina</taxon>
        <taxon>Pichiomycetes</taxon>
        <taxon>Pichiales</taxon>
        <taxon>Pichiaceae</taxon>
        <taxon>Brettanomyces</taxon>
    </lineage>
</organism>
<dbReference type="AlphaFoldDB" id="A0A448YIN0"/>